<feature type="compositionally biased region" description="Polar residues" evidence="11">
    <location>
        <begin position="1943"/>
        <end position="1961"/>
    </location>
</feature>
<dbReference type="InterPro" id="IPR009057">
    <property type="entry name" value="Homeodomain-like_sf"/>
</dbReference>
<feature type="region of interest" description="Disordered" evidence="11">
    <location>
        <begin position="1000"/>
        <end position="1070"/>
    </location>
</feature>
<comment type="similarity">
    <text evidence="9">Belongs to the ribonuclease III family. Mitochondrion-specific ribosomal protein mL44 subfamily.</text>
</comment>
<feature type="compositionally biased region" description="Polar residues" evidence="11">
    <location>
        <begin position="663"/>
        <end position="682"/>
    </location>
</feature>
<comment type="similarity">
    <text evidence="3">Belongs to the N-CoR nuclear receptor corepressors family.</text>
</comment>
<dbReference type="SUPFAM" id="SSF69065">
    <property type="entry name" value="RNase III domain-like"/>
    <property type="match status" value="1"/>
</dbReference>
<keyword evidence="7" id="KW-0496">Mitochondrion</keyword>
<organism evidence="14 15">
    <name type="scientific">Eufriesea mexicana</name>
    <dbReference type="NCBI Taxonomy" id="516756"/>
    <lineage>
        <taxon>Eukaryota</taxon>
        <taxon>Metazoa</taxon>
        <taxon>Ecdysozoa</taxon>
        <taxon>Arthropoda</taxon>
        <taxon>Hexapoda</taxon>
        <taxon>Insecta</taxon>
        <taxon>Pterygota</taxon>
        <taxon>Neoptera</taxon>
        <taxon>Endopterygota</taxon>
        <taxon>Hymenoptera</taxon>
        <taxon>Apocrita</taxon>
        <taxon>Aculeata</taxon>
        <taxon>Apoidea</taxon>
        <taxon>Anthophila</taxon>
        <taxon>Apidae</taxon>
        <taxon>Eufriesea</taxon>
    </lineage>
</organism>
<accession>A0A310SDT7</accession>
<dbReference type="Pfam" id="PF15784">
    <property type="entry name" value="GPS2_interact"/>
    <property type="match status" value="1"/>
</dbReference>
<dbReference type="InterPro" id="IPR031557">
    <property type="entry name" value="N-CoR_GPS2_interact"/>
</dbReference>
<dbReference type="GO" id="GO:0006396">
    <property type="term" value="P:RNA processing"/>
    <property type="evidence" value="ECO:0007669"/>
    <property type="project" value="InterPro"/>
</dbReference>
<feature type="region of interest" description="Disordered" evidence="11">
    <location>
        <begin position="727"/>
        <end position="748"/>
    </location>
</feature>
<feature type="compositionally biased region" description="Low complexity" evidence="11">
    <location>
        <begin position="1054"/>
        <end position="1070"/>
    </location>
</feature>
<gene>
    <name evidence="14" type="ORF">WN48_01340</name>
</gene>
<keyword evidence="5" id="KW-0689">Ribosomal protein</keyword>
<dbReference type="InterPro" id="IPR044444">
    <property type="entry name" value="Ribosomal_mL44_DSRM_metazoa"/>
</dbReference>
<feature type="compositionally biased region" description="Pro residues" evidence="11">
    <location>
        <begin position="2540"/>
        <end position="2549"/>
    </location>
</feature>
<feature type="compositionally biased region" description="Polar residues" evidence="11">
    <location>
        <begin position="1833"/>
        <end position="1859"/>
    </location>
</feature>
<feature type="region of interest" description="Disordered" evidence="11">
    <location>
        <begin position="280"/>
        <end position="301"/>
    </location>
</feature>
<evidence type="ECO:0000256" key="9">
    <source>
        <dbReference type="ARBA" id="ARBA00024034"/>
    </source>
</evidence>
<dbReference type="SUPFAM" id="SSF46689">
    <property type="entry name" value="Homeodomain-like"/>
    <property type="match status" value="1"/>
</dbReference>
<feature type="compositionally biased region" description="Basic and acidic residues" evidence="11">
    <location>
        <begin position="2377"/>
        <end position="2391"/>
    </location>
</feature>
<dbReference type="InterPro" id="IPR036389">
    <property type="entry name" value="RNase_III_sf"/>
</dbReference>
<dbReference type="OrthoDB" id="10258692at2759"/>
<dbReference type="PANTHER" id="PTHR13992">
    <property type="entry name" value="NUCLEAR RECEPTOR CO-REPRESSOR RELATED NCOR"/>
    <property type="match status" value="1"/>
</dbReference>
<dbReference type="InterPro" id="IPR017884">
    <property type="entry name" value="SANT_dom"/>
</dbReference>
<evidence type="ECO:0000256" key="8">
    <source>
        <dbReference type="ARBA" id="ARBA00023274"/>
    </source>
</evidence>
<dbReference type="Proteomes" id="UP000250275">
    <property type="component" value="Unassembled WGS sequence"/>
</dbReference>
<evidence type="ECO:0000256" key="1">
    <source>
        <dbReference type="ARBA" id="ARBA00004123"/>
    </source>
</evidence>
<feature type="region of interest" description="Disordered" evidence="11">
    <location>
        <begin position="1474"/>
        <end position="1515"/>
    </location>
</feature>
<feature type="region of interest" description="Disordered" evidence="11">
    <location>
        <begin position="1389"/>
        <end position="1453"/>
    </location>
</feature>
<dbReference type="InterPro" id="IPR055189">
    <property type="entry name" value="RM44_endonuclase"/>
</dbReference>
<dbReference type="Gene3D" id="1.10.1520.10">
    <property type="entry name" value="Ribonuclease III domain"/>
    <property type="match status" value="1"/>
</dbReference>
<keyword evidence="6" id="KW-0175">Coiled coil</keyword>
<protein>
    <recommendedName>
        <fullName evidence="10">Large ribosomal subunit protein mL44</fullName>
    </recommendedName>
</protein>
<feature type="region of interest" description="Disordered" evidence="11">
    <location>
        <begin position="1528"/>
        <end position="1560"/>
    </location>
</feature>
<evidence type="ECO:0000256" key="11">
    <source>
        <dbReference type="SAM" id="MobiDB-lite"/>
    </source>
</evidence>
<feature type="compositionally biased region" description="Polar residues" evidence="11">
    <location>
        <begin position="2406"/>
        <end position="2416"/>
    </location>
</feature>
<evidence type="ECO:0000256" key="4">
    <source>
        <dbReference type="ARBA" id="ARBA00022946"/>
    </source>
</evidence>
<evidence type="ECO:0000256" key="6">
    <source>
        <dbReference type="ARBA" id="ARBA00023054"/>
    </source>
</evidence>
<evidence type="ECO:0000259" key="12">
    <source>
        <dbReference type="PROSITE" id="PS50142"/>
    </source>
</evidence>
<feature type="compositionally biased region" description="Basic and acidic residues" evidence="11">
    <location>
        <begin position="2146"/>
        <end position="2167"/>
    </location>
</feature>
<feature type="region of interest" description="Disordered" evidence="11">
    <location>
        <begin position="1943"/>
        <end position="2004"/>
    </location>
</feature>
<dbReference type="Gene3D" id="1.10.10.60">
    <property type="entry name" value="Homeodomain-like"/>
    <property type="match status" value="1"/>
</dbReference>
<feature type="compositionally biased region" description="Polar residues" evidence="11">
    <location>
        <begin position="291"/>
        <end position="301"/>
    </location>
</feature>
<dbReference type="GO" id="GO:0005654">
    <property type="term" value="C:nucleoplasm"/>
    <property type="evidence" value="ECO:0007669"/>
    <property type="project" value="UniProtKB-ARBA"/>
</dbReference>
<dbReference type="PROSITE" id="PS51293">
    <property type="entry name" value="SANT"/>
    <property type="match status" value="1"/>
</dbReference>
<dbReference type="GO" id="GO:0006357">
    <property type="term" value="P:regulation of transcription by RNA polymerase II"/>
    <property type="evidence" value="ECO:0007669"/>
    <property type="project" value="TreeGrafter"/>
</dbReference>
<feature type="compositionally biased region" description="Polar residues" evidence="11">
    <location>
        <begin position="1417"/>
        <end position="1451"/>
    </location>
</feature>
<feature type="compositionally biased region" description="Low complexity" evidence="11">
    <location>
        <begin position="1477"/>
        <end position="1492"/>
    </location>
</feature>
<evidence type="ECO:0000256" key="5">
    <source>
        <dbReference type="ARBA" id="ARBA00022980"/>
    </source>
</evidence>
<feature type="region of interest" description="Disordered" evidence="11">
    <location>
        <begin position="1740"/>
        <end position="1769"/>
    </location>
</feature>
<feature type="compositionally biased region" description="Basic residues" evidence="11">
    <location>
        <begin position="1000"/>
        <end position="1009"/>
    </location>
</feature>
<dbReference type="Pfam" id="PF22892">
    <property type="entry name" value="DSRM_MRPL44"/>
    <property type="match status" value="1"/>
</dbReference>
<dbReference type="EMBL" id="KQ772267">
    <property type="protein sequence ID" value="OAD52459.1"/>
    <property type="molecule type" value="Genomic_DNA"/>
</dbReference>
<dbReference type="PROSITE" id="PS50142">
    <property type="entry name" value="RNASE_3_2"/>
    <property type="match status" value="1"/>
</dbReference>
<dbReference type="SMART" id="SM00717">
    <property type="entry name" value="SANT"/>
    <property type="match status" value="1"/>
</dbReference>
<dbReference type="InterPro" id="IPR001005">
    <property type="entry name" value="SANT/Myb"/>
</dbReference>
<dbReference type="Gene3D" id="1.20.5.430">
    <property type="match status" value="1"/>
</dbReference>
<feature type="region of interest" description="Disordered" evidence="11">
    <location>
        <begin position="1192"/>
        <end position="1211"/>
    </location>
</feature>
<feature type="region of interest" description="Disordered" evidence="11">
    <location>
        <begin position="2367"/>
        <end position="2580"/>
    </location>
</feature>
<evidence type="ECO:0000256" key="10">
    <source>
        <dbReference type="ARBA" id="ARBA00035187"/>
    </source>
</evidence>
<feature type="domain" description="RNase III" evidence="12">
    <location>
        <begin position="64"/>
        <end position="196"/>
    </location>
</feature>
<feature type="compositionally biased region" description="Basic and acidic residues" evidence="11">
    <location>
        <begin position="2460"/>
        <end position="2476"/>
    </location>
</feature>
<feature type="compositionally biased region" description="Polar residues" evidence="11">
    <location>
        <begin position="2477"/>
        <end position="2489"/>
    </location>
</feature>
<feature type="region of interest" description="Disordered" evidence="11">
    <location>
        <begin position="655"/>
        <end position="689"/>
    </location>
</feature>
<keyword evidence="14" id="KW-0675">Receptor</keyword>
<feature type="compositionally biased region" description="Low complexity" evidence="11">
    <location>
        <begin position="2438"/>
        <end position="2449"/>
    </location>
</feature>
<evidence type="ECO:0000313" key="14">
    <source>
        <dbReference type="EMBL" id="OAD52459.1"/>
    </source>
</evidence>
<feature type="compositionally biased region" description="Low complexity" evidence="11">
    <location>
        <begin position="2168"/>
        <end position="2188"/>
    </location>
</feature>
<dbReference type="InterPro" id="IPR000999">
    <property type="entry name" value="RNase_III_dom"/>
</dbReference>
<evidence type="ECO:0000256" key="7">
    <source>
        <dbReference type="ARBA" id="ARBA00023128"/>
    </source>
</evidence>
<dbReference type="SMART" id="SM00535">
    <property type="entry name" value="RIBOc"/>
    <property type="match status" value="1"/>
</dbReference>
<keyword evidence="8" id="KW-0687">Ribonucleoprotein</keyword>
<evidence type="ECO:0000256" key="2">
    <source>
        <dbReference type="ARBA" id="ARBA00004173"/>
    </source>
</evidence>
<sequence length="2580" mass="281526">MNRLQLYLKHRMSLKYVNYEDCRYIKRWVSPTQKEITRRKRTLQPQVEPKRSSFIEWNRNVEIYAFNQRLTEKFNIEKLNQAFIHKSYILDELKKQENMGIKDPTLDMQHNEEFIKNGKEIISTIVKKYLKQNLPRVPEVGIMAFHDYLLSQEILAKASLHIGTKDIILTDEHPVSQETLAQTFIALVGALTESVNIDHAATFVRDFLISGLANKDLLEIWCPTKPFEMLNDIISMETETPIEARLIGQAGKNTLLSTYHVGIYANKKYLGSAEPEVVRTSGVQRAPPNRPAQSYVNIKSSSPVSPRTIGAGVTYVQQGGVAASSVAAAAAGTAGSGSGGGPSIGGGGGSGGGGGVVNNAGGANSGTGVVGAGAGAGAVGNVAPAGNGNNNGTGNSAGAGSNSGGNSGTVGGAPGGYVAVPMAGSLRYIHSYPSTPTSASVPAVATMVTSASSAPTPVPVPAPAAAPANPPTVSQTPPPLLSGTAYAARDAYRSATTNVVIFQVNERIAISVSSSPLSQIGVGVGVVAAEYAANSGIGSMASGRGDRPRISLLPPASVTPTPSPTAPDYQHVSSARNSRIALMPVQMDQYCNRTPVEMANLQEAPPFKKIRLSQPTQIQLQSQSQSRCHSLSPADPCVKQEHVVQLQQPLRIDTREQPATEAYTPQTEAISPTLPEPNTQEDAQFRSTKDDLLQQISKVDREIAKRESQINKLRKKLKELEETANKPLEASGLKRQVEEQSQQPKHQSLAQKIYAENRKKAEEAHRLLERLGPKVELPLYNQPSDTSVYQENRTKHQTCMRARLIARLRREHAERASLHRQQSQTYAILVQEWHRKVERLEATQKRKSKEAKNREFFEKVFPELRKQREDKERFNRVGARIKSEADLEEIMDGLQEQEMEDKKMRSYAVIPPLLLDTKQRRIAFQNRNGLLQPEELEALHSERKLINVWSSVEHELFKEKYLQHPKNFGTIAQSLEHKSVPDCVHHYYLTKKAENYKQLLRKSRQRTRSSRNNPNNKVNNTSSSIGTLDILTTGVTTRLQREQQQKTQENPQNSSAATSTTTTTTTTTSSVSTAVAATIVTTSTTPLNSSTSSICLTTDSVIASTTATTTSVLSTTTSSVTTSSTTTAKDNREINKENKESKMESKEPHLIKVEVKEEPQLSSEAGSGKDVKVMEANNGNGGGSMVATSRIKEKKKDNHATPMETSDEEAQSMDTIESGRQIGPHACTVCQNIVEGNTQSRALPRSQASQYGLREDQIAPGARVCNTCRCKAVRGRYTACPLPGCPNLNNASSKTRVKRLRALPAKWLDLPAEIRDPIVQEFQIPSNATKCCSACFNRISRRLAPHLTSGTEVPEDTADSLARQWTDEELEQLRRALREHEYYQSLGEERRPCLTDEEESGSSTSSCDELAVHDSSDTASAGSPANNLSSGTPGTPGVTASSNLPMSFSRSTDQKLGEKLADIAVVSLVPPVSIGPSQQSSASGSSNAASAGTREDYDSSATETADEGQGGTDLENNSVVVTLTTANNSTPLPQQHQQSHQQVPPPSHSPPSTTSNSNPLTVKDLMLGVIEMQLKRNPNSPAGTGGSSVPVNSGTPTISSILKTDHRNDITFVREYKPSSTMANTSMPRDSNLATLSVVSGPHHGHRSAPSPQQIGQMQATITPCPPAPSSSQSSTSDILPKEGLVVMQQALRESTEGTLDLSIKKPRQQQEYNHSLQTLHKPPTVTLYRPEPPPGAYYHPHAHPEQGRGAKSPLVYGSSSPRPQAPLTPKMNKIAVPPPHPKLSPKLSAIGTTSHKSGSITHGTPVSSAHYDGLLRQMTPPGNPGNAAGTPSVTSGTSVVNAPSNQGPKETGSITQGTPVHPFAVDKRAPMYDYHRTIRHSPVTTGNIPGQGQTQAGTAAVVVTHSNQYNSYSVRPPPSYTMEQQLSSRQIIMNDYITSQQMHARSRSVGTSEGSSKNEAPSTLYYTSTPPPQTHTQNRQGVIQRHNPQKQIHYPPPPPGLEAFSSLVDVAVQQPSLPVPHPHGHPASGSSSHEGLGKTMADRLLADRYGDKHRLAMHQDHRMAVAHHHPRDRERERDLVLLREKEIQQQEHRLVQQREKNVQHAEHRLSIQQREKDIQHTDHRLTVHQQREKELHQQMAVVAAQREKEHQEHRLAVQQQRERDLAHLQQQQQQQQQQLQQHIQQQQRMEAERRHMAQLYRDQQQQQLDRDSRLISSGFTQSSRLQQPQQSQQQQQQQQQPSSRQNQSSNQQQNESASTLTAASLIDAIITHQINQSVENTGGNSQPQRPGDRLFQGFHREAPIEPNGMAHSPAGEGNGGNSGPGSAGGNGSGNKPITLGEHVDHIVSKDYGPPHSSYRSYSGYQISEDQWKRRKASEPDSVKAGDERQIIRQQQQQQHQHQQQSASSVGKQQFHSVEPVSPPEAGTNHYGRRLYETTTATSTSGTPSNKPHLSPLDYVKNKIVEVMRTSEDDKGSNTADRNGGNVTSGEKDEKIGGNVESPSSGEMMVDETPNQTPQPPAPAPTTTFYPFSALGVHTGPPPAPPPPTSGSTSVTKSEQMQAEPAPLLSAQYEPLSDED</sequence>
<feature type="region of interest" description="Disordered" evidence="11">
    <location>
        <begin position="2304"/>
        <end position="2340"/>
    </location>
</feature>
<feature type="compositionally biased region" description="Low complexity" evidence="11">
    <location>
        <begin position="2392"/>
        <end position="2405"/>
    </location>
</feature>
<keyword evidence="15" id="KW-1185">Reference proteome</keyword>
<dbReference type="InterPro" id="IPR051571">
    <property type="entry name" value="N-CoR_corepressor"/>
</dbReference>
<proteinExistence type="inferred from homology"/>
<feature type="compositionally biased region" description="Low complexity" evidence="11">
    <location>
        <begin position="1010"/>
        <end position="1024"/>
    </location>
</feature>
<dbReference type="Pfam" id="PF22935">
    <property type="entry name" value="RM44_endonuclase"/>
    <property type="match status" value="1"/>
</dbReference>
<feature type="domain" description="SANT" evidence="13">
    <location>
        <begin position="944"/>
        <end position="995"/>
    </location>
</feature>
<name>A0A310SDT7_9HYME</name>
<keyword evidence="4" id="KW-0809">Transit peptide</keyword>
<evidence type="ECO:0000256" key="3">
    <source>
        <dbReference type="ARBA" id="ARBA00010097"/>
    </source>
</evidence>
<feature type="compositionally biased region" description="Low complexity" evidence="11">
    <location>
        <begin position="1550"/>
        <end position="1560"/>
    </location>
</feature>
<feature type="compositionally biased region" description="Gly residues" evidence="11">
    <location>
        <begin position="2317"/>
        <end position="2333"/>
    </location>
</feature>
<dbReference type="GO" id="GO:0004525">
    <property type="term" value="F:ribonuclease III activity"/>
    <property type="evidence" value="ECO:0007669"/>
    <property type="project" value="InterPro"/>
</dbReference>
<feature type="compositionally biased region" description="Low complexity" evidence="11">
    <location>
        <begin position="1529"/>
        <end position="1542"/>
    </location>
</feature>
<feature type="compositionally biased region" description="Low complexity" evidence="11">
    <location>
        <begin position="2222"/>
        <end position="2254"/>
    </location>
</feature>
<feature type="region of interest" description="Disordered" evidence="11">
    <location>
        <begin position="2143"/>
        <end position="2195"/>
    </location>
</feature>
<feature type="region of interest" description="Disordered" evidence="11">
    <location>
        <begin position="2222"/>
        <end position="2260"/>
    </location>
</feature>
<feature type="region of interest" description="Disordered" evidence="11">
    <location>
        <begin position="2016"/>
        <end position="2037"/>
    </location>
</feature>
<evidence type="ECO:0000313" key="15">
    <source>
        <dbReference type="Proteomes" id="UP000250275"/>
    </source>
</evidence>
<dbReference type="GO" id="GO:0032991">
    <property type="term" value="C:protein-containing complex"/>
    <property type="evidence" value="ECO:0007669"/>
    <property type="project" value="UniProtKB-ARBA"/>
</dbReference>
<comment type="subcellular location">
    <subcellularLocation>
        <location evidence="2">Mitochondrion</location>
    </subcellularLocation>
    <subcellularLocation>
        <location evidence="1">Nucleus</location>
    </subcellularLocation>
</comment>
<dbReference type="PANTHER" id="PTHR13992:SF39">
    <property type="entry name" value="SMRTER, ISOFORM G"/>
    <property type="match status" value="1"/>
</dbReference>
<reference evidence="14 15" key="1">
    <citation type="submission" date="2015-07" db="EMBL/GenBank/DDBJ databases">
        <title>The genome of Eufriesea mexicana.</title>
        <authorList>
            <person name="Pan H."/>
            <person name="Kapheim K."/>
        </authorList>
    </citation>
    <scope>NUCLEOTIDE SEQUENCE [LARGE SCALE GENOMIC DNA]</scope>
    <source>
        <strain evidence="14">0111107269</strain>
        <tissue evidence="14">Whole body</tissue>
    </source>
</reference>
<evidence type="ECO:0000259" key="13">
    <source>
        <dbReference type="PROSITE" id="PS51293"/>
    </source>
</evidence>
<feature type="region of interest" description="Disordered" evidence="11">
    <location>
        <begin position="1820"/>
        <end position="1861"/>
    </location>
</feature>
<feature type="compositionally biased region" description="Polar residues" evidence="11">
    <location>
        <begin position="739"/>
        <end position="748"/>
    </location>
</feature>
<dbReference type="GO" id="GO:0000785">
    <property type="term" value="C:chromatin"/>
    <property type="evidence" value="ECO:0007669"/>
    <property type="project" value="TreeGrafter"/>
</dbReference>